<dbReference type="PANTHER" id="PTHR47618:SF1">
    <property type="entry name" value="BIFUNCTIONAL OLIGORIBONUCLEASE AND PAP PHOSPHATASE NRNA"/>
    <property type="match status" value="1"/>
</dbReference>
<protein>
    <submittedName>
        <fullName evidence="4">Bifunctional oligoribonuclease/PAP phosphatase NrnA</fullName>
        <ecNumber evidence="4">3.1.3.7</ecNumber>
    </submittedName>
</protein>
<sequence>MSYQIARTTGVVPGVDDVLVVDRAVDVLGDVDPLVLSLLVLGVITLLVSGWWAVRWLRRPPGVRLRRVLGKHDEVTVLMHPNPDPDAMSTAMGIARIAESADTDATLKYAGEIRHQENRAFRTVLELDLDHVETKADLASETVVLADHNVPRGFPGAQMIEPVAVVDHHPGNGAGTSFTDIRTDYGAASTVVVEYLEELGATMDDDETESADGLTVSSELATGLLYGILSDTNHLTKGCSAAEFDAAAFLFSGIDEDLLDRIANPQVADEVLQIKADAIKKKRVEGSFAICDVGEIGNVDAIPQAADELMQLEGVTAVVVYGENDGTVHLSGRSRDDRVHMGETLRNAVSDIPMANAGGHARMGGGQLSVDHMHGIGPSDGISRDEFEDRLFAALSGER</sequence>
<keyword evidence="1" id="KW-1133">Transmembrane helix</keyword>
<dbReference type="Gene3D" id="3.90.1640.10">
    <property type="entry name" value="inorganic pyrophosphatase (n-terminal core)"/>
    <property type="match status" value="1"/>
</dbReference>
<dbReference type="GO" id="GO:0008441">
    <property type="term" value="F:3'(2'),5'-bisphosphate nucleotidase activity"/>
    <property type="evidence" value="ECO:0007669"/>
    <property type="project" value="UniProtKB-EC"/>
</dbReference>
<proteinExistence type="predicted"/>
<dbReference type="Pfam" id="PF02272">
    <property type="entry name" value="DHHA1"/>
    <property type="match status" value="1"/>
</dbReference>
<dbReference type="EMBL" id="JBHSDJ010000016">
    <property type="protein sequence ID" value="MFC4246750.1"/>
    <property type="molecule type" value="Genomic_DNA"/>
</dbReference>
<dbReference type="InterPro" id="IPR003156">
    <property type="entry name" value="DHHA1_dom"/>
</dbReference>
<evidence type="ECO:0000259" key="3">
    <source>
        <dbReference type="Pfam" id="PF02272"/>
    </source>
</evidence>
<dbReference type="RefSeq" id="WP_246966346.1">
    <property type="nucleotide sequence ID" value="NZ_CP095397.1"/>
</dbReference>
<dbReference type="EC" id="3.1.3.7" evidence="4"/>
<dbReference type="PANTHER" id="PTHR47618">
    <property type="entry name" value="BIFUNCTIONAL OLIGORIBONUCLEASE AND PAP PHOSPHATASE NRNA"/>
    <property type="match status" value="1"/>
</dbReference>
<reference evidence="4 5" key="1">
    <citation type="journal article" date="2014" name="Int. J. Syst. Evol. Microbiol.">
        <title>Complete genome sequence of Corynebacterium casei LMG S-19264T (=DSM 44701T), isolated from a smear-ripened cheese.</title>
        <authorList>
            <consortium name="US DOE Joint Genome Institute (JGI-PGF)"/>
            <person name="Walter F."/>
            <person name="Albersmeier A."/>
            <person name="Kalinowski J."/>
            <person name="Ruckert C."/>
        </authorList>
    </citation>
    <scope>NUCLEOTIDE SEQUENCE [LARGE SCALE GENOMIC DNA]</scope>
    <source>
        <strain evidence="4 5">IBRC-M 10912</strain>
    </source>
</reference>
<gene>
    <name evidence="4" type="ORF">ACFOZ7_07025</name>
</gene>
<comment type="caution">
    <text evidence="4">The sequence shown here is derived from an EMBL/GenBank/DDBJ whole genome shotgun (WGS) entry which is preliminary data.</text>
</comment>
<organism evidence="4 5">
    <name type="scientific">Natribaculum luteum</name>
    <dbReference type="NCBI Taxonomy" id="1586232"/>
    <lineage>
        <taxon>Archaea</taxon>
        <taxon>Methanobacteriati</taxon>
        <taxon>Methanobacteriota</taxon>
        <taxon>Stenosarchaea group</taxon>
        <taxon>Halobacteria</taxon>
        <taxon>Halobacteriales</taxon>
        <taxon>Natrialbaceae</taxon>
        <taxon>Natribaculum</taxon>
    </lineage>
</organism>
<evidence type="ECO:0000259" key="2">
    <source>
        <dbReference type="Pfam" id="PF01368"/>
    </source>
</evidence>
<evidence type="ECO:0000313" key="5">
    <source>
        <dbReference type="Proteomes" id="UP001595821"/>
    </source>
</evidence>
<feature type="domain" description="DHHA1" evidence="3">
    <location>
        <begin position="287"/>
        <end position="369"/>
    </location>
</feature>
<name>A0ABD5NY94_9EURY</name>
<dbReference type="Pfam" id="PF01368">
    <property type="entry name" value="DHH"/>
    <property type="match status" value="1"/>
</dbReference>
<dbReference type="InterPro" id="IPR001667">
    <property type="entry name" value="DDH_dom"/>
</dbReference>
<feature type="domain" description="DDH" evidence="2">
    <location>
        <begin position="75"/>
        <end position="228"/>
    </location>
</feature>
<keyword evidence="1" id="KW-0472">Membrane</keyword>
<dbReference type="AlphaFoldDB" id="A0ABD5NY94"/>
<dbReference type="Proteomes" id="UP001595821">
    <property type="component" value="Unassembled WGS sequence"/>
</dbReference>
<evidence type="ECO:0000256" key="1">
    <source>
        <dbReference type="SAM" id="Phobius"/>
    </source>
</evidence>
<keyword evidence="1" id="KW-0812">Transmembrane</keyword>
<dbReference type="GeneID" id="71854258"/>
<evidence type="ECO:0000313" key="4">
    <source>
        <dbReference type="EMBL" id="MFC4246750.1"/>
    </source>
</evidence>
<feature type="transmembrane region" description="Helical" evidence="1">
    <location>
        <begin position="34"/>
        <end position="57"/>
    </location>
</feature>
<dbReference type="SUPFAM" id="SSF64182">
    <property type="entry name" value="DHH phosphoesterases"/>
    <property type="match status" value="1"/>
</dbReference>
<keyword evidence="4" id="KW-0378">Hydrolase</keyword>
<dbReference type="InterPro" id="IPR038763">
    <property type="entry name" value="DHH_sf"/>
</dbReference>
<dbReference type="InterPro" id="IPR051319">
    <property type="entry name" value="Oligoribo/pAp-PDE_c-di-AMP_PDE"/>
</dbReference>
<accession>A0ABD5NY94</accession>